<feature type="region of interest" description="Disordered" evidence="1">
    <location>
        <begin position="660"/>
        <end position="696"/>
    </location>
</feature>
<comment type="caution">
    <text evidence="2">The sequence shown here is derived from an EMBL/GenBank/DDBJ whole genome shotgun (WGS) entry which is preliminary data.</text>
</comment>
<sequence length="888" mass="102232">MINKDNIKYEGKFFKENETNKDMLFNFKISGSKEGGWYLECELNKPPFIEQLLPNLEKQKIKRPLYELGTNVITTVSFLNNPEADINRNDEKLKEALKAIQHLSGKEYNIRSIQYSMNYEEILKMFLVQSWREYKYGIIYLELYNIKLIFNNLIKRPQNDENKKQLLDVIYDIYKKIVKIQMELQNESRGRTEQQPATQQKEIKMFTQNELIDVLSTDSNSQQLGNTPNNQLNETISPSFHPGSSSIKQTVHANQLPNIQHENITHRPHSIPLHNPNTNLQHSRQIMQQNLAIGLTSNRPRPNVHTITGSDYMQLRNLNRNFRPSSSQINQNPVQYQFLSQRFPSPGLGKSGMISFNQIPANRTQSENRPISLPQPLQKPIQHHGQTIQQQSTQQHPLPNIGSSNANIFKPHALPNSPLFQQLPKRTSTSYFNAAGGVGQLHNIRGSSSSTPNQHQMFPPGFEQTIARKNEIFNKNSNVYSGQTLHEIQQLRQQQSKQFGIQHSILIPGQFQHSGQGTLQQQTLNSEQYLQQFNRQLQKDVQNPFQQQPPSQQNTGTSSQKNYSDLLAKQNSGAENPNTSTQQMADNLNKEDNQQDKIRVDLTFETEEGDNQNKEKSKKDNEKQQDLVNIEQNKQIIENINNQLKNNEDINKIENSNKQKEIVSNERVPNSENFVGDIPSSNKQKQPLEGTSGTFVNDELDDEEMDALQNLLALSSSHPSENIHSDGSTTQNKEEELRKIKGKSKLIEENEQTPKEIDEMEKMGNYLLEPTNFSGQTEILEKLDQMKILKLNENSKDGESSKKSPNNLETDKNNDKEPIEDNSLSSSFNNDFNKLINLDNQRNNETQQNFNKLPSFRDWQIPGIFSYSKFIFNNKLILVYIFEFKILL</sequence>
<feature type="compositionally biased region" description="Basic and acidic residues" evidence="1">
    <location>
        <begin position="809"/>
        <end position="819"/>
    </location>
</feature>
<feature type="compositionally biased region" description="Polar residues" evidence="1">
    <location>
        <begin position="570"/>
        <end position="586"/>
    </location>
</feature>
<gene>
    <name evidence="2" type="ORF">MENT_LOCUS36447</name>
</gene>
<feature type="compositionally biased region" description="Polar residues" evidence="1">
    <location>
        <begin position="667"/>
        <end position="695"/>
    </location>
</feature>
<evidence type="ECO:0000313" key="3">
    <source>
        <dbReference type="Proteomes" id="UP000580250"/>
    </source>
</evidence>
<feature type="compositionally biased region" description="Basic and acidic residues" evidence="1">
    <location>
        <begin position="588"/>
        <end position="602"/>
    </location>
</feature>
<feature type="region of interest" description="Disordered" evidence="1">
    <location>
        <begin position="716"/>
        <end position="757"/>
    </location>
</feature>
<proteinExistence type="predicted"/>
<dbReference type="Proteomes" id="UP000580250">
    <property type="component" value="Unassembled WGS sequence"/>
</dbReference>
<feature type="compositionally biased region" description="Basic and acidic residues" evidence="1">
    <location>
        <begin position="611"/>
        <end position="625"/>
    </location>
</feature>
<accession>A0A6V7WAK0</accession>
<feature type="region of interest" description="Disordered" evidence="1">
    <location>
        <begin position="570"/>
        <end position="625"/>
    </location>
</feature>
<reference evidence="2 3" key="1">
    <citation type="submission" date="2020-08" db="EMBL/GenBank/DDBJ databases">
        <authorList>
            <person name="Koutsovoulos G."/>
            <person name="Danchin GJ E."/>
        </authorList>
    </citation>
    <scope>NUCLEOTIDE SEQUENCE [LARGE SCALE GENOMIC DNA]</scope>
</reference>
<feature type="region of interest" description="Disordered" evidence="1">
    <location>
        <begin position="792"/>
        <end position="828"/>
    </location>
</feature>
<protein>
    <submittedName>
        <fullName evidence="2">Uncharacterized protein</fullName>
    </submittedName>
</protein>
<dbReference type="EMBL" id="CAJEWN010000490">
    <property type="protein sequence ID" value="CAD2184109.1"/>
    <property type="molecule type" value="Genomic_DNA"/>
</dbReference>
<dbReference type="AlphaFoldDB" id="A0A6V7WAK0"/>
<feature type="compositionally biased region" description="Basic and acidic residues" evidence="1">
    <location>
        <begin position="732"/>
        <end position="757"/>
    </location>
</feature>
<evidence type="ECO:0000256" key="1">
    <source>
        <dbReference type="SAM" id="MobiDB-lite"/>
    </source>
</evidence>
<feature type="compositionally biased region" description="Basic and acidic residues" evidence="1">
    <location>
        <begin position="793"/>
        <end position="802"/>
    </location>
</feature>
<name>A0A6V7WAK0_MELEN</name>
<feature type="compositionally biased region" description="Polar residues" evidence="1">
    <location>
        <begin position="716"/>
        <end position="731"/>
    </location>
</feature>
<organism evidence="2 3">
    <name type="scientific">Meloidogyne enterolobii</name>
    <name type="common">Root-knot nematode worm</name>
    <name type="synonym">Meloidogyne mayaguensis</name>
    <dbReference type="NCBI Taxonomy" id="390850"/>
    <lineage>
        <taxon>Eukaryota</taxon>
        <taxon>Metazoa</taxon>
        <taxon>Ecdysozoa</taxon>
        <taxon>Nematoda</taxon>
        <taxon>Chromadorea</taxon>
        <taxon>Rhabditida</taxon>
        <taxon>Tylenchina</taxon>
        <taxon>Tylenchomorpha</taxon>
        <taxon>Tylenchoidea</taxon>
        <taxon>Meloidogynidae</taxon>
        <taxon>Meloidogyninae</taxon>
        <taxon>Meloidogyne</taxon>
    </lineage>
</organism>
<evidence type="ECO:0000313" key="2">
    <source>
        <dbReference type="EMBL" id="CAD2184109.1"/>
    </source>
</evidence>